<feature type="signal peptide" evidence="1">
    <location>
        <begin position="1"/>
        <end position="24"/>
    </location>
</feature>
<evidence type="ECO:0000313" key="3">
    <source>
        <dbReference type="Proteomes" id="UP000185478"/>
    </source>
</evidence>
<dbReference type="KEGG" id="caqu:CAQU_00550"/>
<keyword evidence="1" id="KW-0732">Signal</keyword>
<evidence type="ECO:0000313" key="2">
    <source>
        <dbReference type="EMBL" id="APT83823.1"/>
    </source>
</evidence>
<dbReference type="Proteomes" id="UP000185478">
    <property type="component" value="Chromosome"/>
</dbReference>
<organism evidence="2 3">
    <name type="scientific">Corynebacterium aquilae DSM 44791</name>
    <dbReference type="NCBI Taxonomy" id="1431546"/>
    <lineage>
        <taxon>Bacteria</taxon>
        <taxon>Bacillati</taxon>
        <taxon>Actinomycetota</taxon>
        <taxon>Actinomycetes</taxon>
        <taxon>Mycobacteriales</taxon>
        <taxon>Corynebacteriaceae</taxon>
        <taxon>Corynebacterium</taxon>
    </lineage>
</organism>
<accession>A0A1L7CDE1</accession>
<protein>
    <submittedName>
        <fullName evidence="2">Uncharacterized protein</fullName>
    </submittedName>
</protein>
<keyword evidence="3" id="KW-1185">Reference proteome</keyword>
<dbReference type="EMBL" id="CP009245">
    <property type="protein sequence ID" value="APT83823.1"/>
    <property type="molecule type" value="Genomic_DNA"/>
</dbReference>
<proteinExistence type="predicted"/>
<dbReference type="PROSITE" id="PS51257">
    <property type="entry name" value="PROKAR_LIPOPROTEIN"/>
    <property type="match status" value="1"/>
</dbReference>
<dbReference type="AlphaFoldDB" id="A0A1L7CDE1"/>
<gene>
    <name evidence="2" type="ORF">CAQU_00550</name>
</gene>
<evidence type="ECO:0000256" key="1">
    <source>
        <dbReference type="SAM" id="SignalP"/>
    </source>
</evidence>
<feature type="chain" id="PRO_5039135752" evidence="1">
    <location>
        <begin position="25"/>
        <end position="196"/>
    </location>
</feature>
<name>A0A1L7CDE1_9CORY</name>
<dbReference type="RefSeq" id="WP_075724307.1">
    <property type="nucleotide sequence ID" value="NZ_CP009245.1"/>
</dbReference>
<sequence length="196" mass="20810">MNTTSRARNLSRAAIAALTAVALAGCGNVITTRVAGQTGLNVNSDGDIIAHIQACDIPVDRIFISLKELSPDGQWVPNDEENSWEISSATAHTGYFTVNLTHPDAEWDNPTGRILEVQDDKRYGIGVFSSAEDAEVKGLSILTNTLTSPDDNSVAVSLFGGQSAEDVHQETPNDYGEVGLITLEQLKGTCTPASAH</sequence>
<reference evidence="2 3" key="1">
    <citation type="submission" date="2014-08" db="EMBL/GenBank/DDBJ databases">
        <title>Complete genome sequence of Corynebacterium aquilae S-613T(T) (=DSM 44791(T)), isolated from the choana of a healthy golden eagle.</title>
        <authorList>
            <person name="Ruckert C."/>
            <person name="Albersmeier A."/>
            <person name="Winkler A."/>
            <person name="Kalinowski J."/>
        </authorList>
    </citation>
    <scope>NUCLEOTIDE SEQUENCE [LARGE SCALE GENOMIC DNA]</scope>
    <source>
        <strain evidence="2 3">S-613</strain>
    </source>
</reference>